<proteinExistence type="predicted"/>
<organism evidence="1 2">
    <name type="scientific">Chitinophaga nivalis</name>
    <dbReference type="NCBI Taxonomy" id="2991709"/>
    <lineage>
        <taxon>Bacteria</taxon>
        <taxon>Pseudomonadati</taxon>
        <taxon>Bacteroidota</taxon>
        <taxon>Chitinophagia</taxon>
        <taxon>Chitinophagales</taxon>
        <taxon>Chitinophagaceae</taxon>
        <taxon>Chitinophaga</taxon>
    </lineage>
</organism>
<gene>
    <name evidence="1" type="ORF">OL497_07850</name>
</gene>
<sequence>MSLLSIFRKNNVPKTGYVVKEAFTIKGRVFFEMDDQFNLPYERGVICLRYYNEFNQRVTREYLHEHVKAVDEILTFHPGKSIDLLKLALLNRNLKDRMQWIVDEDLAYKLASVVFFDKNENPATYDTKYNQEKISFWKKEASAKEFFFSEPLRRLIPFLKDLEPNLETYFEVTRALSSQHQKDISSIL</sequence>
<dbReference type="Proteomes" id="UP001207742">
    <property type="component" value="Unassembled WGS sequence"/>
</dbReference>
<evidence type="ECO:0000313" key="2">
    <source>
        <dbReference type="Proteomes" id="UP001207742"/>
    </source>
</evidence>
<dbReference type="EMBL" id="JAPDNS010000001">
    <property type="protein sequence ID" value="MCW3483800.1"/>
    <property type="molecule type" value="Genomic_DNA"/>
</dbReference>
<evidence type="ECO:0000313" key="1">
    <source>
        <dbReference type="EMBL" id="MCW3483800.1"/>
    </source>
</evidence>
<accession>A0ABT3IIJ9</accession>
<reference evidence="1 2" key="1">
    <citation type="submission" date="2022-10" db="EMBL/GenBank/DDBJ databases">
        <title>Chitinophaga nivalis PC15 sp. nov., isolated from Pyeongchang county, South Korea.</title>
        <authorList>
            <person name="Trinh H.N."/>
        </authorList>
    </citation>
    <scope>NUCLEOTIDE SEQUENCE [LARGE SCALE GENOMIC DNA]</scope>
    <source>
        <strain evidence="1 2">PC14</strain>
    </source>
</reference>
<comment type="caution">
    <text evidence="1">The sequence shown here is derived from an EMBL/GenBank/DDBJ whole genome shotgun (WGS) entry which is preliminary data.</text>
</comment>
<protein>
    <submittedName>
        <fullName evidence="1">Uncharacterized protein</fullName>
    </submittedName>
</protein>
<keyword evidence="2" id="KW-1185">Reference proteome</keyword>
<dbReference type="RefSeq" id="WP_264729319.1">
    <property type="nucleotide sequence ID" value="NZ_JAPDNR010000001.1"/>
</dbReference>
<name>A0ABT3IIJ9_9BACT</name>